<dbReference type="GO" id="GO:0036498">
    <property type="term" value="P:IRE1-mediated unfolded protein response"/>
    <property type="evidence" value="ECO:0007669"/>
    <property type="project" value="TreeGrafter"/>
</dbReference>
<dbReference type="Pfam" id="PF00085">
    <property type="entry name" value="Thioredoxin"/>
    <property type="match status" value="1"/>
</dbReference>
<protein>
    <submittedName>
        <fullName evidence="2">Thioredoxin</fullName>
    </submittedName>
</protein>
<dbReference type="GO" id="GO:0016671">
    <property type="term" value="F:oxidoreductase activity, acting on a sulfur group of donors, disulfide as acceptor"/>
    <property type="evidence" value="ECO:0007669"/>
    <property type="project" value="TreeGrafter"/>
</dbReference>
<proteinExistence type="predicted"/>
<evidence type="ECO:0000313" key="2">
    <source>
        <dbReference type="EMBL" id="KHJ77407.1"/>
    </source>
</evidence>
<dbReference type="PROSITE" id="PS00194">
    <property type="entry name" value="THIOREDOXIN_1"/>
    <property type="match status" value="1"/>
</dbReference>
<organism evidence="2 3">
    <name type="scientific">Oesophagostomum dentatum</name>
    <name type="common">Nodular worm</name>
    <dbReference type="NCBI Taxonomy" id="61180"/>
    <lineage>
        <taxon>Eukaryota</taxon>
        <taxon>Metazoa</taxon>
        <taxon>Ecdysozoa</taxon>
        <taxon>Nematoda</taxon>
        <taxon>Chromadorea</taxon>
        <taxon>Rhabditida</taxon>
        <taxon>Rhabditina</taxon>
        <taxon>Rhabditomorpha</taxon>
        <taxon>Strongyloidea</taxon>
        <taxon>Strongylidae</taxon>
        <taxon>Oesophagostomum</taxon>
    </lineage>
</organism>
<dbReference type="InterPro" id="IPR017937">
    <property type="entry name" value="Thioredoxin_CS"/>
</dbReference>
<dbReference type="GO" id="GO:0015035">
    <property type="term" value="F:protein-disulfide reductase activity"/>
    <property type="evidence" value="ECO:0007669"/>
    <property type="project" value="TreeGrafter"/>
</dbReference>
<dbReference type="Gene3D" id="3.40.30.10">
    <property type="entry name" value="Glutaredoxin"/>
    <property type="match status" value="2"/>
</dbReference>
<evidence type="ECO:0000259" key="1">
    <source>
        <dbReference type="PROSITE" id="PS51352"/>
    </source>
</evidence>
<gene>
    <name evidence="2" type="ORF">OESDEN_22973</name>
</gene>
<accession>A0A0B1S1N6</accession>
<feature type="non-terminal residue" evidence="2">
    <location>
        <position position="212"/>
    </location>
</feature>
<keyword evidence="3" id="KW-1185">Reference proteome</keyword>
<feature type="domain" description="Thioredoxin" evidence="1">
    <location>
        <begin position="64"/>
        <end position="212"/>
    </location>
</feature>
<dbReference type="PANTHER" id="PTHR44340:SF1">
    <property type="entry name" value="DNAJ HOMOLOG SUBFAMILY C MEMBER 10"/>
    <property type="match status" value="1"/>
</dbReference>
<dbReference type="InterPro" id="IPR052460">
    <property type="entry name" value="ER_disulfide_reductase"/>
</dbReference>
<dbReference type="GO" id="GO:0051787">
    <property type="term" value="F:misfolded protein binding"/>
    <property type="evidence" value="ECO:0007669"/>
    <property type="project" value="TreeGrafter"/>
</dbReference>
<dbReference type="PANTHER" id="PTHR44340">
    <property type="entry name" value="DNAJ HOMOLOG SUBFAMILY C MEMBER 10"/>
    <property type="match status" value="1"/>
</dbReference>
<dbReference type="SUPFAM" id="SSF52833">
    <property type="entry name" value="Thioredoxin-like"/>
    <property type="match status" value="1"/>
</dbReference>
<evidence type="ECO:0000313" key="3">
    <source>
        <dbReference type="Proteomes" id="UP000053660"/>
    </source>
</evidence>
<dbReference type="AlphaFoldDB" id="A0A0B1S1N6"/>
<dbReference type="GO" id="GO:0005788">
    <property type="term" value="C:endoplasmic reticulum lumen"/>
    <property type="evidence" value="ECO:0007669"/>
    <property type="project" value="TreeGrafter"/>
</dbReference>
<dbReference type="InterPro" id="IPR036249">
    <property type="entry name" value="Thioredoxin-like_sf"/>
</dbReference>
<dbReference type="EMBL" id="KN610793">
    <property type="protein sequence ID" value="KHJ77407.1"/>
    <property type="molecule type" value="Genomic_DNA"/>
</dbReference>
<reference evidence="2 3" key="1">
    <citation type="submission" date="2014-03" db="EMBL/GenBank/DDBJ databases">
        <title>Draft genome of the hookworm Oesophagostomum dentatum.</title>
        <authorList>
            <person name="Mitreva M."/>
        </authorList>
    </citation>
    <scope>NUCLEOTIDE SEQUENCE [LARGE SCALE GENOMIC DNA]</scope>
    <source>
        <strain evidence="2 3">OD-Hann</strain>
    </source>
</reference>
<dbReference type="InterPro" id="IPR013766">
    <property type="entry name" value="Thioredoxin_domain"/>
</dbReference>
<dbReference type="PROSITE" id="PS51352">
    <property type="entry name" value="THIOREDOXIN_2"/>
    <property type="match status" value="1"/>
</dbReference>
<sequence>MLEVNWADKSCGLYGTESPTAVLFVQSKDALNEKKDYKKLPAALPDVKILFADCSKIRSTCQNMLDMQKLPQFVTFKTTGGYEIDYANKKSYYDVRAFIKESITSPLHVLSEEAYNNAVKSGQLWIIDYFAPWCPPCLRLIGEYRRLHSIIDRRDEILPKLKIGLIDCQKFNHICQRAGVQSYPTSALYTPDGRVQQFVGYHAAATVLELID</sequence>
<name>A0A0B1S1N6_OESDE</name>
<dbReference type="Proteomes" id="UP000053660">
    <property type="component" value="Unassembled WGS sequence"/>
</dbReference>
<dbReference type="OrthoDB" id="5810603at2759"/>